<feature type="compositionally biased region" description="Polar residues" evidence="1">
    <location>
        <begin position="49"/>
        <end position="60"/>
    </location>
</feature>
<organism evidence="2 5">
    <name type="scientific">Phytophthora rubi</name>
    <dbReference type="NCBI Taxonomy" id="129364"/>
    <lineage>
        <taxon>Eukaryota</taxon>
        <taxon>Sar</taxon>
        <taxon>Stramenopiles</taxon>
        <taxon>Oomycota</taxon>
        <taxon>Peronosporomycetes</taxon>
        <taxon>Peronosporales</taxon>
        <taxon>Peronosporaceae</taxon>
        <taxon>Phytophthora</taxon>
    </lineage>
</organism>
<comment type="caution">
    <text evidence="2">The sequence shown here is derived from an EMBL/GenBank/DDBJ whole genome shotgun (WGS) entry which is preliminary data.</text>
</comment>
<accession>A0A6A3HIU3</accession>
<keyword evidence="4" id="KW-1185">Reference proteome</keyword>
<evidence type="ECO:0000256" key="1">
    <source>
        <dbReference type="SAM" id="MobiDB-lite"/>
    </source>
</evidence>
<sequence length="125" mass="13787">MSTTLPTSTSFPAAAFVQSPSRLMAAPCERSHVPVQPASPRSRPHTVATGRQSELQTTNLLERFTRARGLSCRHRVVSDRRPGQEGPADRQQDGQDAQQQNKQKQSPTVGLEPTTTRLRVLRSTD</sequence>
<dbReference type="Proteomes" id="UP000435112">
    <property type="component" value="Unassembled WGS sequence"/>
</dbReference>
<evidence type="ECO:0000313" key="4">
    <source>
        <dbReference type="Proteomes" id="UP000434957"/>
    </source>
</evidence>
<dbReference type="EMBL" id="QXFU01004520">
    <property type="protein sequence ID" value="KAE8968363.1"/>
    <property type="molecule type" value="Genomic_DNA"/>
</dbReference>
<evidence type="ECO:0000313" key="5">
    <source>
        <dbReference type="Proteomes" id="UP000435112"/>
    </source>
</evidence>
<reference evidence="2 5" key="1">
    <citation type="submission" date="2018-09" db="EMBL/GenBank/DDBJ databases">
        <title>Genomic investigation of the strawberry pathogen Phytophthora fragariae indicates pathogenicity is determined by transcriptional variation in three key races.</title>
        <authorList>
            <person name="Adams T.M."/>
            <person name="Armitage A.D."/>
            <person name="Sobczyk M.K."/>
            <person name="Bates H.J."/>
            <person name="Dunwell J.M."/>
            <person name="Nellist C.F."/>
            <person name="Harrison R.J."/>
        </authorList>
    </citation>
    <scope>NUCLEOTIDE SEQUENCE [LARGE SCALE GENOMIC DNA]</scope>
    <source>
        <strain evidence="2 5">SCRP324</strain>
        <strain evidence="3 4">SCRP333</strain>
    </source>
</reference>
<gene>
    <name evidence="2" type="ORF">PR002_g27777</name>
    <name evidence="3" type="ORF">PR003_g33264</name>
</gene>
<proteinExistence type="predicted"/>
<evidence type="ECO:0000313" key="3">
    <source>
        <dbReference type="EMBL" id="KAE9263142.1"/>
    </source>
</evidence>
<name>A0A6A3HIU3_9STRA</name>
<feature type="compositionally biased region" description="Low complexity" evidence="1">
    <location>
        <begin position="94"/>
        <end position="105"/>
    </location>
</feature>
<feature type="compositionally biased region" description="Basic and acidic residues" evidence="1">
    <location>
        <begin position="76"/>
        <end position="93"/>
    </location>
</feature>
<dbReference type="EMBL" id="QXFT01009155">
    <property type="protein sequence ID" value="KAE9263142.1"/>
    <property type="molecule type" value="Genomic_DNA"/>
</dbReference>
<dbReference type="Proteomes" id="UP000434957">
    <property type="component" value="Unassembled WGS sequence"/>
</dbReference>
<protein>
    <submittedName>
        <fullName evidence="2">Uncharacterized protein</fullName>
    </submittedName>
</protein>
<dbReference type="AlphaFoldDB" id="A0A6A3HIU3"/>
<feature type="region of interest" description="Disordered" evidence="1">
    <location>
        <begin position="28"/>
        <end position="125"/>
    </location>
</feature>
<evidence type="ECO:0000313" key="2">
    <source>
        <dbReference type="EMBL" id="KAE8968363.1"/>
    </source>
</evidence>